<name>A0AC34FER8_9BILA</name>
<sequence>MRFFRIDPLFSDTEKKRKFLEITLCQEYTKAAHASIKKFIETLKNFHGIIFIECWLNEDRLTVSLKIIVGELKAPIELMLKNDKVKVSPEEAEDINEQITALIENLLRMDEIFKLPVIFQFSKLIKNEQLPYSASESELAEWLKEYRNDIIKMEYCPN</sequence>
<protein>
    <submittedName>
        <fullName evidence="2">Uncharacterized protein</fullName>
    </submittedName>
</protein>
<dbReference type="Proteomes" id="UP000887579">
    <property type="component" value="Unplaced"/>
</dbReference>
<organism evidence="1 2">
    <name type="scientific">Panagrolaimus sp. ES5</name>
    <dbReference type="NCBI Taxonomy" id="591445"/>
    <lineage>
        <taxon>Eukaryota</taxon>
        <taxon>Metazoa</taxon>
        <taxon>Ecdysozoa</taxon>
        <taxon>Nematoda</taxon>
        <taxon>Chromadorea</taxon>
        <taxon>Rhabditida</taxon>
        <taxon>Tylenchina</taxon>
        <taxon>Panagrolaimomorpha</taxon>
        <taxon>Panagrolaimoidea</taxon>
        <taxon>Panagrolaimidae</taxon>
        <taxon>Panagrolaimus</taxon>
    </lineage>
</organism>
<evidence type="ECO:0000313" key="2">
    <source>
        <dbReference type="WBParaSite" id="ES5_v2.g15482.t1"/>
    </source>
</evidence>
<accession>A0AC34FER8</accession>
<reference evidence="2" key="1">
    <citation type="submission" date="2022-11" db="UniProtKB">
        <authorList>
            <consortium name="WormBaseParasite"/>
        </authorList>
    </citation>
    <scope>IDENTIFICATION</scope>
</reference>
<proteinExistence type="predicted"/>
<dbReference type="WBParaSite" id="ES5_v2.g15482.t1">
    <property type="protein sequence ID" value="ES5_v2.g15482.t1"/>
    <property type="gene ID" value="ES5_v2.g15482"/>
</dbReference>
<evidence type="ECO:0000313" key="1">
    <source>
        <dbReference type="Proteomes" id="UP000887579"/>
    </source>
</evidence>